<dbReference type="EMBL" id="HG794546">
    <property type="protein sequence ID" value="CDK97908.1"/>
    <property type="molecule type" value="Genomic_DNA"/>
</dbReference>
<dbReference type="Proteomes" id="UP000018922">
    <property type="component" value="Chromosome I"/>
</dbReference>
<reference evidence="1 2" key="1">
    <citation type="journal article" date="2014" name="Genome Announc.">
        <title>Complete genome sequence of Magnetospirillum gryphiswaldense MSR-1.</title>
        <authorList>
            <person name="Wang X."/>
            <person name="Wang Q."/>
            <person name="Zhang W."/>
            <person name="Wang Y."/>
            <person name="Li L."/>
            <person name="Wen T."/>
            <person name="Zhang T."/>
            <person name="Zhang Y."/>
            <person name="Xu J."/>
            <person name="Hu J."/>
            <person name="Li S."/>
            <person name="Liu L."/>
            <person name="Liu J."/>
            <person name="Jiang W."/>
            <person name="Tian J."/>
            <person name="Li Y."/>
            <person name="Schuler D."/>
            <person name="Wang L."/>
            <person name="Li J."/>
        </authorList>
    </citation>
    <scope>NUCLEOTIDE SEQUENCE [LARGE SCALE GENOMIC DNA]</scope>
    <source>
        <strain evidence="2">DSM 6361 / JCM 21280 / NBRC 15271 / MSR-1</strain>
    </source>
</reference>
<protein>
    <submittedName>
        <fullName evidence="1">Uncharacterized protein</fullName>
    </submittedName>
</protein>
<dbReference type="HOGENOM" id="CLU_1765795_0_0_5"/>
<organism evidence="1 2">
    <name type="scientific">Magnetospirillum gryphiswaldense (strain DSM 6361 / JCM 21280 / NBRC 15271 / MSR-1)</name>
    <dbReference type="NCBI Taxonomy" id="431944"/>
    <lineage>
        <taxon>Bacteria</taxon>
        <taxon>Pseudomonadati</taxon>
        <taxon>Pseudomonadota</taxon>
        <taxon>Alphaproteobacteria</taxon>
        <taxon>Rhodospirillales</taxon>
        <taxon>Rhodospirillaceae</taxon>
        <taxon>Magnetospirillum</taxon>
    </lineage>
</organism>
<sequence length="147" mass="16160">MSPWYGWYRGGSHKPGYRGATTQPESSKGALSLDKRAFRGGNWYGVVALIFRLSLAKFGAVAPRIANVPGRTRDIRATPPWFVLIFRPTGAADHHVIVFAAPLEHVQLLPQFALSGRVGKCLVFRFTASYEHQALAAGRCSWGCACR</sequence>
<dbReference type="STRING" id="1430440.MGMSRv2__0693"/>
<name>V6F092_MAGGM</name>
<proteinExistence type="predicted"/>
<evidence type="ECO:0000313" key="1">
    <source>
        <dbReference type="EMBL" id="CDK97908.1"/>
    </source>
</evidence>
<dbReference type="AlphaFoldDB" id="V6F092"/>
<accession>V6F092</accession>
<keyword evidence="2" id="KW-1185">Reference proteome</keyword>
<evidence type="ECO:0000313" key="2">
    <source>
        <dbReference type="Proteomes" id="UP000018922"/>
    </source>
</evidence>
<dbReference type="KEGG" id="mgy:MGMSRv2__0693"/>
<gene>
    <name evidence="1" type="ordered locus">MGMSRv2__0693</name>
</gene>